<dbReference type="SUPFAM" id="SSF53383">
    <property type="entry name" value="PLP-dependent transferases"/>
    <property type="match status" value="1"/>
</dbReference>
<gene>
    <name evidence="4" type="ORF">SAMN04488518_106118</name>
</gene>
<evidence type="ECO:0000256" key="2">
    <source>
        <dbReference type="ARBA" id="ARBA00022898"/>
    </source>
</evidence>
<dbReference type="Proteomes" id="UP000199598">
    <property type="component" value="Unassembled WGS sequence"/>
</dbReference>
<organism evidence="4 5">
    <name type="scientific">Pseudovibrio ascidiaceicola</name>
    <dbReference type="NCBI Taxonomy" id="285279"/>
    <lineage>
        <taxon>Bacteria</taxon>
        <taxon>Pseudomonadati</taxon>
        <taxon>Pseudomonadota</taxon>
        <taxon>Alphaproteobacteria</taxon>
        <taxon>Hyphomicrobiales</taxon>
        <taxon>Stappiaceae</taxon>
        <taxon>Pseudovibrio</taxon>
    </lineage>
</organism>
<accession>A0A1I4AD59</accession>
<dbReference type="PANTHER" id="PTHR11680:SF35">
    <property type="entry name" value="SERINE HYDROXYMETHYLTRANSFERASE 1"/>
    <property type="match status" value="1"/>
</dbReference>
<name>A0A1I4AD59_9HYPH</name>
<comment type="cofactor">
    <cofactor evidence="1">
        <name>pyridoxal 5'-phosphate</name>
        <dbReference type="ChEBI" id="CHEBI:597326"/>
    </cofactor>
</comment>
<dbReference type="Gene3D" id="3.90.1150.10">
    <property type="entry name" value="Aspartate Aminotransferase, domain 1"/>
    <property type="match status" value="1"/>
</dbReference>
<dbReference type="RefSeq" id="WP_093519929.1">
    <property type="nucleotide sequence ID" value="NZ_FOSK01000006.1"/>
</dbReference>
<dbReference type="InterPro" id="IPR049943">
    <property type="entry name" value="Ser_HO-MeTrfase-like"/>
</dbReference>
<dbReference type="InterPro" id="IPR015421">
    <property type="entry name" value="PyrdxlP-dep_Trfase_major"/>
</dbReference>
<reference evidence="4 5" key="1">
    <citation type="submission" date="2016-10" db="EMBL/GenBank/DDBJ databases">
        <authorList>
            <person name="Varghese N."/>
            <person name="Submissions S."/>
        </authorList>
    </citation>
    <scope>NUCLEOTIDE SEQUENCE [LARGE SCALE GENOMIC DNA]</scope>
    <source>
        <strain evidence="4 5">DSM 16392</strain>
    </source>
</reference>
<sequence>MVLAKRNWVPAECEGLVQEVAQRTQAQSSAVLLGRLDALASQNREIHEDQCFNLNPATNVMNPRAEALLASGIGSRPSLGYPGDKYEMGLEAIEEIEVIAAELSAEVFDAQYAEIRVPSGAIANLYGFMATCQPGDTIIAPPASIGGHVTHHIAGCAGLYGLRTVPAPVNADGYTIDVEGLRELAKAEKPKLITVGSSLNLFEHPVRAIREIADEVGAKVMFDAAHQCGIIAGKAWSNPLDEGAHFMTMSTYKSLGGPAGGLIVSNDAALVERMDAIAFPGMTANFDAAKSAALAVTMLDWRDYGQVYAAEMIALSKALAQALDEEGIPVFAKAQGFTQSHQFAVEAASFGGGQAASKKLRKAGFLACGIGLPIAEVEGDMNGLRIGTPELVRWGIGTNHANEMARLIAAALRSDQPAQYLPQVSAWRQQFKKLHYVIAEEPVSA</sequence>
<dbReference type="Pfam" id="PF00464">
    <property type="entry name" value="SHMT"/>
    <property type="match status" value="1"/>
</dbReference>
<protein>
    <submittedName>
        <fullName evidence="4">Glycine hydroxymethyltransferase</fullName>
    </submittedName>
</protein>
<keyword evidence="5" id="KW-1185">Reference proteome</keyword>
<dbReference type="Gene3D" id="3.40.640.10">
    <property type="entry name" value="Type I PLP-dependent aspartate aminotransferase-like (Major domain)"/>
    <property type="match status" value="1"/>
</dbReference>
<feature type="domain" description="Serine hydroxymethyltransferase-like" evidence="3">
    <location>
        <begin position="51"/>
        <end position="408"/>
    </location>
</feature>
<evidence type="ECO:0000313" key="4">
    <source>
        <dbReference type="EMBL" id="SFK53901.1"/>
    </source>
</evidence>
<proteinExistence type="predicted"/>
<dbReference type="InterPro" id="IPR015424">
    <property type="entry name" value="PyrdxlP-dep_Trfase"/>
</dbReference>
<comment type="caution">
    <text evidence="4">The sequence shown here is derived from an EMBL/GenBank/DDBJ whole genome shotgun (WGS) entry which is preliminary data.</text>
</comment>
<evidence type="ECO:0000259" key="3">
    <source>
        <dbReference type="Pfam" id="PF00464"/>
    </source>
</evidence>
<dbReference type="InterPro" id="IPR001085">
    <property type="entry name" value="Ser_HO-MeTrfase"/>
</dbReference>
<evidence type="ECO:0000313" key="5">
    <source>
        <dbReference type="Proteomes" id="UP000199598"/>
    </source>
</evidence>
<dbReference type="InterPro" id="IPR015422">
    <property type="entry name" value="PyrdxlP-dep_Trfase_small"/>
</dbReference>
<dbReference type="InterPro" id="IPR039429">
    <property type="entry name" value="SHMT-like_dom"/>
</dbReference>
<dbReference type="PIRSF" id="PIRSF000412">
    <property type="entry name" value="SHMT"/>
    <property type="match status" value="1"/>
</dbReference>
<dbReference type="EMBL" id="FOSK01000006">
    <property type="protein sequence ID" value="SFK53901.1"/>
    <property type="molecule type" value="Genomic_DNA"/>
</dbReference>
<evidence type="ECO:0000256" key="1">
    <source>
        <dbReference type="ARBA" id="ARBA00001933"/>
    </source>
</evidence>
<keyword evidence="2" id="KW-0663">Pyridoxal phosphate</keyword>
<dbReference type="PANTHER" id="PTHR11680">
    <property type="entry name" value="SERINE HYDROXYMETHYLTRANSFERASE"/>
    <property type="match status" value="1"/>
</dbReference>